<dbReference type="SMART" id="SM00360">
    <property type="entry name" value="RRM"/>
    <property type="match status" value="1"/>
</dbReference>
<dbReference type="PANTHER" id="PTHR45735:SF2">
    <property type="entry name" value="CLEAVAGE STIMULATION FACTOR SUBUNIT 2"/>
    <property type="match status" value="1"/>
</dbReference>
<dbReference type="KEGG" id="ptm:GSPATT00032232001"/>
<evidence type="ECO:0000256" key="2">
    <source>
        <dbReference type="SAM" id="MobiDB-lite"/>
    </source>
</evidence>
<organism evidence="4 5">
    <name type="scientific">Paramecium tetraurelia</name>
    <dbReference type="NCBI Taxonomy" id="5888"/>
    <lineage>
        <taxon>Eukaryota</taxon>
        <taxon>Sar</taxon>
        <taxon>Alveolata</taxon>
        <taxon>Ciliophora</taxon>
        <taxon>Intramacronucleata</taxon>
        <taxon>Oligohymenophorea</taxon>
        <taxon>Peniculida</taxon>
        <taxon>Parameciidae</taxon>
        <taxon>Paramecium</taxon>
    </lineage>
</organism>
<sequence>MKYDITSSSGMQLSRPEFGGEENETVSLDSLKNYSFQSWETGLSKIWGFINTYVYRNCLTKDCLGRFEGMGCEIPSSNKSHTLIVHLLIQYMPPKGNQIHVSNIQSLAKNEEVEQMLSSIGPLAEWTPKREGEVKFSCTAEYYDEFTANIAVETLNGYKFQGRELKVKLHTNISTYKILPYAIEKVNYKTSNTYSMGLPLEEFYGSLTSAKKLAIVIDLKQAFQNREELLEKVLLENPRMSEFILKVQKDVMKEFKANNTNNNDISHNSHYQQFQNHQRY</sequence>
<keyword evidence="1" id="KW-0694">RNA-binding</keyword>
<name>A0BTY3_PARTE</name>
<dbReference type="EMBL" id="CT868017">
    <property type="protein sequence ID" value="CAK62000.1"/>
    <property type="molecule type" value="Genomic_DNA"/>
</dbReference>
<proteinExistence type="predicted"/>
<evidence type="ECO:0000313" key="5">
    <source>
        <dbReference type="Proteomes" id="UP000000600"/>
    </source>
</evidence>
<evidence type="ECO:0000256" key="1">
    <source>
        <dbReference type="PROSITE-ProRule" id="PRU00176"/>
    </source>
</evidence>
<dbReference type="Gene3D" id="3.30.70.330">
    <property type="match status" value="1"/>
</dbReference>
<dbReference type="InterPro" id="IPR012677">
    <property type="entry name" value="Nucleotide-bd_a/b_plait_sf"/>
</dbReference>
<feature type="region of interest" description="Disordered" evidence="2">
    <location>
        <begin position="258"/>
        <end position="280"/>
    </location>
</feature>
<gene>
    <name evidence="4" type="ORF">GSPATT00032232001</name>
</gene>
<dbReference type="PROSITE" id="PS50102">
    <property type="entry name" value="RRM"/>
    <property type="match status" value="1"/>
</dbReference>
<dbReference type="Proteomes" id="UP000000600">
    <property type="component" value="Unassembled WGS sequence"/>
</dbReference>
<dbReference type="InterPro" id="IPR035979">
    <property type="entry name" value="RBD_domain_sf"/>
</dbReference>
<feature type="domain" description="RRM" evidence="3">
    <location>
        <begin position="97"/>
        <end position="172"/>
    </location>
</feature>
<dbReference type="OrthoDB" id="439808at2759"/>
<dbReference type="Pfam" id="PF00076">
    <property type="entry name" value="RRM_1"/>
    <property type="match status" value="1"/>
</dbReference>
<dbReference type="SUPFAM" id="SSF54928">
    <property type="entry name" value="RNA-binding domain, RBD"/>
    <property type="match status" value="1"/>
</dbReference>
<feature type="compositionally biased region" description="Polar residues" evidence="2">
    <location>
        <begin position="264"/>
        <end position="280"/>
    </location>
</feature>
<dbReference type="GO" id="GO:0005847">
    <property type="term" value="C:mRNA cleavage and polyadenylation specificity factor complex"/>
    <property type="evidence" value="ECO:0000318"/>
    <property type="project" value="GO_Central"/>
</dbReference>
<accession>A0BTY3</accession>
<dbReference type="AlphaFoldDB" id="A0BTY3"/>
<dbReference type="CDD" id="cd00590">
    <property type="entry name" value="RRM_SF"/>
    <property type="match status" value="1"/>
</dbReference>
<dbReference type="InterPro" id="IPR000504">
    <property type="entry name" value="RRM_dom"/>
</dbReference>
<protein>
    <recommendedName>
        <fullName evidence="3">RRM domain-containing protein</fullName>
    </recommendedName>
</protein>
<dbReference type="HOGENOM" id="CLU_086838_0_0_1"/>
<reference evidence="4 5" key="1">
    <citation type="journal article" date="2006" name="Nature">
        <title>Global trends of whole-genome duplications revealed by the ciliate Paramecium tetraurelia.</title>
        <authorList>
            <consortium name="Genoscope"/>
            <person name="Aury J.-M."/>
            <person name="Jaillon O."/>
            <person name="Duret L."/>
            <person name="Noel B."/>
            <person name="Jubin C."/>
            <person name="Porcel B.M."/>
            <person name="Segurens B."/>
            <person name="Daubin V."/>
            <person name="Anthouard V."/>
            <person name="Aiach N."/>
            <person name="Arnaiz O."/>
            <person name="Billaut A."/>
            <person name="Beisson J."/>
            <person name="Blanc I."/>
            <person name="Bouhouche K."/>
            <person name="Camara F."/>
            <person name="Duharcourt S."/>
            <person name="Guigo R."/>
            <person name="Gogendeau D."/>
            <person name="Katinka M."/>
            <person name="Keller A.-M."/>
            <person name="Kissmehl R."/>
            <person name="Klotz C."/>
            <person name="Koll F."/>
            <person name="Le Moue A."/>
            <person name="Lepere C."/>
            <person name="Malinsky S."/>
            <person name="Nowacki M."/>
            <person name="Nowak J.K."/>
            <person name="Plattner H."/>
            <person name="Poulain J."/>
            <person name="Ruiz F."/>
            <person name="Serrano V."/>
            <person name="Zagulski M."/>
            <person name="Dessen P."/>
            <person name="Betermier M."/>
            <person name="Weissenbach J."/>
            <person name="Scarpelli C."/>
            <person name="Schachter V."/>
            <person name="Sperling L."/>
            <person name="Meyer E."/>
            <person name="Cohen J."/>
            <person name="Wincker P."/>
        </authorList>
    </citation>
    <scope>NUCLEOTIDE SEQUENCE [LARGE SCALE GENOMIC DNA]</scope>
    <source>
        <strain evidence="4 5">Stock d4-2</strain>
    </source>
</reference>
<dbReference type="GeneID" id="5015182"/>
<dbReference type="OMA" id="HNSHYQQ"/>
<dbReference type="InParanoid" id="A0BTY3"/>
<dbReference type="GO" id="GO:0003729">
    <property type="term" value="F:mRNA binding"/>
    <property type="evidence" value="ECO:0000318"/>
    <property type="project" value="GO_Central"/>
</dbReference>
<evidence type="ECO:0000313" key="4">
    <source>
        <dbReference type="EMBL" id="CAK62000.1"/>
    </source>
</evidence>
<evidence type="ECO:0000259" key="3">
    <source>
        <dbReference type="PROSITE" id="PS50102"/>
    </source>
</evidence>
<keyword evidence="5" id="KW-1185">Reference proteome</keyword>
<dbReference type="RefSeq" id="XP_001429398.1">
    <property type="nucleotide sequence ID" value="XM_001429361.1"/>
</dbReference>
<dbReference type="PANTHER" id="PTHR45735">
    <property type="entry name" value="CLEAVAGE STIMULATION FACTOR SUBUNIT 2"/>
    <property type="match status" value="1"/>
</dbReference>